<evidence type="ECO:0000256" key="1">
    <source>
        <dbReference type="SAM" id="MobiDB-lite"/>
    </source>
</evidence>
<reference evidence="3" key="2">
    <citation type="submission" date="2023-05" db="EMBL/GenBank/DDBJ databases">
        <authorList>
            <consortium name="Lawrence Berkeley National Laboratory"/>
            <person name="Steindorff A."/>
            <person name="Hensen N."/>
            <person name="Bonometti L."/>
            <person name="Westerberg I."/>
            <person name="Brannstrom I.O."/>
            <person name="Guillou S."/>
            <person name="Cros-Aarteil S."/>
            <person name="Calhoun S."/>
            <person name="Haridas S."/>
            <person name="Kuo A."/>
            <person name="Mondo S."/>
            <person name="Pangilinan J."/>
            <person name="Riley R."/>
            <person name="Labutti K."/>
            <person name="Andreopoulos B."/>
            <person name="Lipzen A."/>
            <person name="Chen C."/>
            <person name="Yanf M."/>
            <person name="Daum C."/>
            <person name="Ng V."/>
            <person name="Clum A."/>
            <person name="Ohm R."/>
            <person name="Martin F."/>
            <person name="Silar P."/>
            <person name="Natvig D."/>
            <person name="Lalanne C."/>
            <person name="Gautier V."/>
            <person name="Ament-Velasquez S.L."/>
            <person name="Kruys A."/>
            <person name="Hutchinson M.I."/>
            <person name="Powell A.J."/>
            <person name="Barry K."/>
            <person name="Miller A.N."/>
            <person name="Grigoriev I.V."/>
            <person name="Debuchy R."/>
            <person name="Gladieux P."/>
            <person name="Thoren M.H."/>
            <person name="Johannesson H."/>
        </authorList>
    </citation>
    <scope>NUCLEOTIDE SEQUENCE</scope>
    <source>
        <strain evidence="3">PSN243</strain>
    </source>
</reference>
<dbReference type="Proteomes" id="UP001321760">
    <property type="component" value="Unassembled WGS sequence"/>
</dbReference>
<feature type="region of interest" description="Disordered" evidence="1">
    <location>
        <begin position="229"/>
        <end position="266"/>
    </location>
</feature>
<evidence type="ECO:0000313" key="4">
    <source>
        <dbReference type="Proteomes" id="UP001321760"/>
    </source>
</evidence>
<accession>A0AAV9GUK9</accession>
<reference evidence="3" key="1">
    <citation type="journal article" date="2023" name="Mol. Phylogenet. Evol.">
        <title>Genome-scale phylogeny and comparative genomics of the fungal order Sordariales.</title>
        <authorList>
            <person name="Hensen N."/>
            <person name="Bonometti L."/>
            <person name="Westerberg I."/>
            <person name="Brannstrom I.O."/>
            <person name="Guillou S."/>
            <person name="Cros-Aarteil S."/>
            <person name="Calhoun S."/>
            <person name="Haridas S."/>
            <person name="Kuo A."/>
            <person name="Mondo S."/>
            <person name="Pangilinan J."/>
            <person name="Riley R."/>
            <person name="LaButti K."/>
            <person name="Andreopoulos B."/>
            <person name="Lipzen A."/>
            <person name="Chen C."/>
            <person name="Yan M."/>
            <person name="Daum C."/>
            <person name="Ng V."/>
            <person name="Clum A."/>
            <person name="Steindorff A."/>
            <person name="Ohm R.A."/>
            <person name="Martin F."/>
            <person name="Silar P."/>
            <person name="Natvig D.O."/>
            <person name="Lalanne C."/>
            <person name="Gautier V."/>
            <person name="Ament-Velasquez S.L."/>
            <person name="Kruys A."/>
            <person name="Hutchinson M.I."/>
            <person name="Powell A.J."/>
            <person name="Barry K."/>
            <person name="Miller A.N."/>
            <person name="Grigoriev I.V."/>
            <person name="Debuchy R."/>
            <person name="Gladieux P."/>
            <person name="Hiltunen Thoren M."/>
            <person name="Johannesson H."/>
        </authorList>
    </citation>
    <scope>NUCLEOTIDE SEQUENCE</scope>
    <source>
        <strain evidence="3">PSN243</strain>
    </source>
</reference>
<evidence type="ECO:0000256" key="2">
    <source>
        <dbReference type="SAM" id="Phobius"/>
    </source>
</evidence>
<feature type="compositionally biased region" description="Polar residues" evidence="1">
    <location>
        <begin position="455"/>
        <end position="472"/>
    </location>
</feature>
<dbReference type="AlphaFoldDB" id="A0AAV9GUK9"/>
<sequence>MPVPWRIPVPVFDHSLAADVFDDPPSRLRARDDGAKGPSIASLIVAIVIVSILGVIAALILIRTMRIRHPNPKYIPTPFLKRIWTDWKVPTARATQAYQQAGNDEEATRLNDRRQAHRREDSAASNTAGDRTSPTGEAGVDRNVSVRSVMTLPVYRQKAGENEQVLGREGERDGIDVVVEMPTAEDEEAMREEEMDALYQIRAARRRQIAEREERRRLRREARDNGNLSALGELRERARTEAERNTQEIDSLRQEHERLRDTRQRAVSSVSYADLGVARADGTRLRANSTESERTGLLSDAASISFSAPSGPESIYQRRERSASSAALSIDTARTADPLESPNLAMISSQFSLASAGRGRSATNSGANTPRFSAVSTRAGSSPEIIDAEDADLGDSIMPPPGYEEVSLDEITPQHSGRNSALSGRNSPYNEPPPDYPGPSQTRANRLSAHMDDLASQTTPEDGARRQSSPRSPGSIPQLPSLRLGRLPQIVIDPSSARP</sequence>
<feature type="transmembrane region" description="Helical" evidence="2">
    <location>
        <begin position="40"/>
        <end position="62"/>
    </location>
</feature>
<protein>
    <submittedName>
        <fullName evidence="3">Uncharacterized protein</fullName>
    </submittedName>
</protein>
<feature type="region of interest" description="Disordered" evidence="1">
    <location>
        <begin position="97"/>
        <end position="142"/>
    </location>
</feature>
<keyword evidence="2" id="KW-1133">Transmembrane helix</keyword>
<name>A0AAV9GUK9_9PEZI</name>
<keyword evidence="2" id="KW-0812">Transmembrane</keyword>
<evidence type="ECO:0000313" key="3">
    <source>
        <dbReference type="EMBL" id="KAK4451425.1"/>
    </source>
</evidence>
<feature type="compositionally biased region" description="Basic and acidic residues" evidence="1">
    <location>
        <begin position="106"/>
        <end position="122"/>
    </location>
</feature>
<feature type="compositionally biased region" description="Polar residues" evidence="1">
    <location>
        <begin position="413"/>
        <end position="425"/>
    </location>
</feature>
<proteinExistence type="predicted"/>
<keyword evidence="4" id="KW-1185">Reference proteome</keyword>
<organism evidence="3 4">
    <name type="scientific">Podospora aff. communis PSN243</name>
    <dbReference type="NCBI Taxonomy" id="3040156"/>
    <lineage>
        <taxon>Eukaryota</taxon>
        <taxon>Fungi</taxon>
        <taxon>Dikarya</taxon>
        <taxon>Ascomycota</taxon>
        <taxon>Pezizomycotina</taxon>
        <taxon>Sordariomycetes</taxon>
        <taxon>Sordariomycetidae</taxon>
        <taxon>Sordariales</taxon>
        <taxon>Podosporaceae</taxon>
        <taxon>Podospora</taxon>
    </lineage>
</organism>
<dbReference type="EMBL" id="MU865928">
    <property type="protein sequence ID" value="KAK4451425.1"/>
    <property type="molecule type" value="Genomic_DNA"/>
</dbReference>
<gene>
    <name evidence="3" type="ORF">QBC34DRAFT_55179</name>
</gene>
<keyword evidence="2" id="KW-0472">Membrane</keyword>
<feature type="region of interest" description="Disordered" evidence="1">
    <location>
        <begin position="357"/>
        <end position="499"/>
    </location>
</feature>
<feature type="compositionally biased region" description="Basic and acidic residues" evidence="1">
    <location>
        <begin position="233"/>
        <end position="264"/>
    </location>
</feature>
<comment type="caution">
    <text evidence="3">The sequence shown here is derived from an EMBL/GenBank/DDBJ whole genome shotgun (WGS) entry which is preliminary data.</text>
</comment>
<feature type="compositionally biased region" description="Polar residues" evidence="1">
    <location>
        <begin position="123"/>
        <end position="135"/>
    </location>
</feature>
<feature type="compositionally biased region" description="Polar residues" evidence="1">
    <location>
        <begin position="361"/>
        <end position="380"/>
    </location>
</feature>